<accession>A0A427P4C3</accession>
<reference evidence="2" key="1">
    <citation type="submission" date="2018-11" db="EMBL/GenBank/DDBJ databases">
        <title>FDA dAtabase for Regulatory Grade micrObial Sequences (FDA-ARGOS): Supporting development and validation of Infectious Disease Dx tests.</title>
        <authorList>
            <person name="Goldberg B."/>
            <person name="Campos J."/>
            <person name="Tallon L."/>
            <person name="Sadzewicz L."/>
            <person name="Zhao X."/>
            <person name="Vavikolanu K."/>
            <person name="Mehta A."/>
            <person name="Aluvathingal J."/>
            <person name="Nadendla S."/>
            <person name="Geyer C."/>
            <person name="Nandy P."/>
            <person name="Yan Y."/>
            <person name="Sichtig H."/>
        </authorList>
    </citation>
    <scope>NUCLEOTIDE SEQUENCE [LARGE SCALE GENOMIC DNA]</scope>
    <source>
        <strain evidence="2">FDAARGOS_544</strain>
    </source>
</reference>
<gene>
    <name evidence="1" type="ORF">EGT41_15415</name>
</gene>
<proteinExistence type="predicted"/>
<dbReference type="SUPFAM" id="SSF52980">
    <property type="entry name" value="Restriction endonuclease-like"/>
    <property type="match status" value="1"/>
</dbReference>
<dbReference type="EMBL" id="RKIO01000002">
    <property type="protein sequence ID" value="RSC14592.1"/>
    <property type="molecule type" value="Genomic_DNA"/>
</dbReference>
<organism evidence="1 2">
    <name type="scientific">Burkholderia cenocepacia</name>
    <dbReference type="NCBI Taxonomy" id="95486"/>
    <lineage>
        <taxon>Bacteria</taxon>
        <taxon>Pseudomonadati</taxon>
        <taxon>Pseudomonadota</taxon>
        <taxon>Betaproteobacteria</taxon>
        <taxon>Burkholderiales</taxon>
        <taxon>Burkholderiaceae</taxon>
        <taxon>Burkholderia</taxon>
        <taxon>Burkholderia cepacia complex</taxon>
    </lineage>
</organism>
<dbReference type="Proteomes" id="UP000272140">
    <property type="component" value="Unassembled WGS sequence"/>
</dbReference>
<evidence type="ECO:0000313" key="2">
    <source>
        <dbReference type="Proteomes" id="UP000272140"/>
    </source>
</evidence>
<name>A0A427P4C3_9BURK</name>
<protein>
    <submittedName>
        <fullName evidence="1">Uncharacterized protein</fullName>
    </submittedName>
</protein>
<dbReference type="InterPro" id="IPR011335">
    <property type="entry name" value="Restrct_endonuc-II-like"/>
</dbReference>
<evidence type="ECO:0000313" key="1">
    <source>
        <dbReference type="EMBL" id="RSC14592.1"/>
    </source>
</evidence>
<dbReference type="GO" id="GO:0003676">
    <property type="term" value="F:nucleic acid binding"/>
    <property type="evidence" value="ECO:0007669"/>
    <property type="project" value="InterPro"/>
</dbReference>
<sequence>MGKAMTWEKLRQLIDEGYGQGHGDMYRPFIEIRRRNCSPKGNQSVGPLPGCVRPFHALTRVERQFGMLCYWLGASDVREQLPAWPFPHRHPLAGVRGTSLFDNITVPGLIELAAEAEIEHGVFPGSDVPYVATLDVVATVAGPAGPRMVVISCKAGADLANARVTSRMIERLELERRYCESVSARYHVAHELALSKSLLSNLEVCGVSVSQKHRIFAAAGFETFKETLKEAIEKTSIRSAVELAVSRSRLAPTLAWPAFHLLAWCLEIDIDLSHAKVTSQRAVLGGRLLRDALHRRLLSEEAA</sequence>
<dbReference type="AlphaFoldDB" id="A0A427P4C3"/>
<comment type="caution">
    <text evidence="1">The sequence shown here is derived from an EMBL/GenBank/DDBJ whole genome shotgun (WGS) entry which is preliminary data.</text>
</comment>
<dbReference type="InterPro" id="IPR011856">
    <property type="entry name" value="tRNA_endonuc-like_dom_sf"/>
</dbReference>
<dbReference type="Gene3D" id="3.40.1350.10">
    <property type="match status" value="1"/>
</dbReference>